<dbReference type="InterPro" id="IPR001828">
    <property type="entry name" value="ANF_lig-bd_rcpt"/>
</dbReference>
<evidence type="ECO:0000256" key="8">
    <source>
        <dbReference type="ARBA" id="ARBA00023180"/>
    </source>
</evidence>
<accession>A0A3S3NUG3</accession>
<feature type="region of interest" description="Disordered" evidence="11">
    <location>
        <begin position="462"/>
        <end position="505"/>
    </location>
</feature>
<name>A0A3S3NUG3_9ACAR</name>
<dbReference type="AlphaFoldDB" id="A0A3S3NUG3"/>
<dbReference type="GO" id="GO:0016020">
    <property type="term" value="C:membrane"/>
    <property type="evidence" value="ECO:0007669"/>
    <property type="project" value="UniProtKB-SubCell"/>
</dbReference>
<keyword evidence="7 13" id="KW-0675">Receptor</keyword>
<evidence type="ECO:0000256" key="10">
    <source>
        <dbReference type="ARBA" id="ARBA00023303"/>
    </source>
</evidence>
<dbReference type="InterPro" id="IPR028082">
    <property type="entry name" value="Peripla_BP_I"/>
</dbReference>
<dbReference type="Pfam" id="PF10613">
    <property type="entry name" value="Lig_chan-Glu_bd"/>
    <property type="match status" value="1"/>
</dbReference>
<evidence type="ECO:0000256" key="5">
    <source>
        <dbReference type="ARBA" id="ARBA00023065"/>
    </source>
</evidence>
<dbReference type="STRING" id="1965070.A0A3S3NUG3"/>
<dbReference type="Gene3D" id="3.40.50.2300">
    <property type="match status" value="2"/>
</dbReference>
<dbReference type="InterPro" id="IPR015683">
    <property type="entry name" value="Ionotropic_Glu_rcpt"/>
</dbReference>
<evidence type="ECO:0000259" key="12">
    <source>
        <dbReference type="SMART" id="SM00918"/>
    </source>
</evidence>
<proteinExistence type="predicted"/>
<keyword evidence="8" id="KW-0325">Glycoprotein</keyword>
<evidence type="ECO:0000313" key="13">
    <source>
        <dbReference type="EMBL" id="RWS06259.1"/>
    </source>
</evidence>
<keyword evidence="10" id="KW-0407">Ion channel</keyword>
<evidence type="ECO:0000256" key="1">
    <source>
        <dbReference type="ARBA" id="ARBA00004141"/>
    </source>
</evidence>
<feature type="domain" description="Ionotropic glutamate receptor L-glutamate and glycine-binding" evidence="12">
    <location>
        <begin position="315"/>
        <end position="381"/>
    </location>
</feature>
<feature type="compositionally biased region" description="Basic and acidic residues" evidence="11">
    <location>
        <begin position="496"/>
        <end position="505"/>
    </location>
</feature>
<dbReference type="Gene3D" id="3.40.190.10">
    <property type="entry name" value="Periplasmic binding protein-like II"/>
    <property type="match status" value="1"/>
</dbReference>
<evidence type="ECO:0000256" key="11">
    <source>
        <dbReference type="SAM" id="MobiDB-lite"/>
    </source>
</evidence>
<dbReference type="GO" id="GO:0015276">
    <property type="term" value="F:ligand-gated monoatomic ion channel activity"/>
    <property type="evidence" value="ECO:0007669"/>
    <property type="project" value="InterPro"/>
</dbReference>
<evidence type="ECO:0000256" key="7">
    <source>
        <dbReference type="ARBA" id="ARBA00023170"/>
    </source>
</evidence>
<dbReference type="Pfam" id="PF01094">
    <property type="entry name" value="ANF_receptor"/>
    <property type="match status" value="1"/>
</dbReference>
<gene>
    <name evidence="13" type="ORF">B4U79_12768</name>
</gene>
<comment type="subcellular location">
    <subcellularLocation>
        <location evidence="1">Membrane</location>
        <topology evidence="1">Multi-pass membrane protein</topology>
    </subcellularLocation>
</comment>
<comment type="caution">
    <text evidence="13">The sequence shown here is derived from an EMBL/GenBank/DDBJ whole genome shotgun (WGS) entry which is preliminary data.</text>
</comment>
<sequence length="505" mass="57935">GLFETGDEAIELAFRYAVDRINADNAILPQSRLSTKVERLEKCDSFVASKKALIRVQEILKDPDLRDKRIVVRQFDTDEYRRVFKEVGKLGIKNIIVDVSRDHIHLVLKHAQQVDMLSEYHNYFFTTLDLQTVDLEDFQYAGTNISAFSLVDQSSKEYQEIVREWQSNSFSNPRGAGSWKNDPSDMRTEVALMYDSVKLLAKTLHDLDRSQPINVKPLSCDSEDPWQYGITLTNYMRMITVKGLTGDIKFDDNGLRTDVKLKLLELTREGLRAVGDWTLTKQVEFMKNYSKQMAQEYLQTLQNKTLTVVTNLGKPYSMFVEDWEEKGLTGNDRFEGYCIDLITEIAKSLKFKFVIKLVEDRAHGKRNEKGEWNGMIRELIDGDHIFVELMRELKHVICCYGSTRPVRKNMISDMGSQVMLPPPGNGLPFMPISARSNIIPAPPQPISERYQSEYNTQYNQEQHYQGQTPAGFISRPNSNIGFRDGPPDGNPSYCRYSHEDGSSDV</sequence>
<protein>
    <submittedName>
        <fullName evidence="13">Glutamate receptor: ionotropic kainate 2-like protein 3</fullName>
    </submittedName>
</protein>
<reference evidence="13 14" key="1">
    <citation type="journal article" date="2018" name="Gigascience">
        <title>Genomes of trombidid mites reveal novel predicted allergens and laterally-transferred genes associated with secondary metabolism.</title>
        <authorList>
            <person name="Dong X."/>
            <person name="Chaisiri K."/>
            <person name="Xia D."/>
            <person name="Armstrong S.D."/>
            <person name="Fang Y."/>
            <person name="Donnelly M.J."/>
            <person name="Kadowaki T."/>
            <person name="McGarry J.W."/>
            <person name="Darby A.C."/>
            <person name="Makepeace B.L."/>
        </authorList>
    </citation>
    <scope>NUCLEOTIDE SEQUENCE [LARGE SCALE GENOMIC DNA]</scope>
    <source>
        <strain evidence="13">UoL-WK</strain>
    </source>
</reference>
<dbReference type="SUPFAM" id="SSF53850">
    <property type="entry name" value="Periplasmic binding protein-like II"/>
    <property type="match status" value="1"/>
</dbReference>
<organism evidence="13 14">
    <name type="scientific">Dinothrombium tinctorium</name>
    <dbReference type="NCBI Taxonomy" id="1965070"/>
    <lineage>
        <taxon>Eukaryota</taxon>
        <taxon>Metazoa</taxon>
        <taxon>Ecdysozoa</taxon>
        <taxon>Arthropoda</taxon>
        <taxon>Chelicerata</taxon>
        <taxon>Arachnida</taxon>
        <taxon>Acari</taxon>
        <taxon>Acariformes</taxon>
        <taxon>Trombidiformes</taxon>
        <taxon>Prostigmata</taxon>
        <taxon>Anystina</taxon>
        <taxon>Parasitengona</taxon>
        <taxon>Trombidioidea</taxon>
        <taxon>Trombidiidae</taxon>
        <taxon>Dinothrombium</taxon>
    </lineage>
</organism>
<dbReference type="PANTHER" id="PTHR18966">
    <property type="entry name" value="IONOTROPIC GLUTAMATE RECEPTOR"/>
    <property type="match status" value="1"/>
</dbReference>
<keyword evidence="3" id="KW-0812">Transmembrane</keyword>
<dbReference type="OrthoDB" id="5984008at2759"/>
<dbReference type="Proteomes" id="UP000285301">
    <property type="component" value="Unassembled WGS sequence"/>
</dbReference>
<keyword evidence="5" id="KW-0406">Ion transport</keyword>
<keyword evidence="14" id="KW-1185">Reference proteome</keyword>
<dbReference type="EMBL" id="NCKU01004240">
    <property type="protein sequence ID" value="RWS06259.1"/>
    <property type="molecule type" value="Genomic_DNA"/>
</dbReference>
<keyword evidence="4" id="KW-1133">Transmembrane helix</keyword>
<dbReference type="SMART" id="SM00918">
    <property type="entry name" value="Lig_chan-Glu_bd"/>
    <property type="match status" value="1"/>
</dbReference>
<dbReference type="FunFam" id="3.40.190.10:FF:000210">
    <property type="entry name" value="Glutamate receptor ionotropic, kainate 1"/>
    <property type="match status" value="1"/>
</dbReference>
<evidence type="ECO:0000256" key="3">
    <source>
        <dbReference type="ARBA" id="ARBA00022692"/>
    </source>
</evidence>
<evidence type="ECO:0000256" key="4">
    <source>
        <dbReference type="ARBA" id="ARBA00022989"/>
    </source>
</evidence>
<feature type="non-terminal residue" evidence="13">
    <location>
        <position position="1"/>
    </location>
</feature>
<dbReference type="SUPFAM" id="SSF53822">
    <property type="entry name" value="Periplasmic binding protein-like I"/>
    <property type="match status" value="1"/>
</dbReference>
<keyword evidence="2" id="KW-0813">Transport</keyword>
<evidence type="ECO:0000256" key="2">
    <source>
        <dbReference type="ARBA" id="ARBA00022448"/>
    </source>
</evidence>
<evidence type="ECO:0000313" key="14">
    <source>
        <dbReference type="Proteomes" id="UP000285301"/>
    </source>
</evidence>
<evidence type="ECO:0000256" key="9">
    <source>
        <dbReference type="ARBA" id="ARBA00023286"/>
    </source>
</evidence>
<keyword evidence="9" id="KW-1071">Ligand-gated ion channel</keyword>
<evidence type="ECO:0000256" key="6">
    <source>
        <dbReference type="ARBA" id="ARBA00023136"/>
    </source>
</evidence>
<keyword evidence="6" id="KW-0472">Membrane</keyword>
<dbReference type="InterPro" id="IPR019594">
    <property type="entry name" value="Glu/Gly-bd"/>
</dbReference>
<feature type="non-terminal residue" evidence="13">
    <location>
        <position position="505"/>
    </location>
</feature>